<evidence type="ECO:0000256" key="1">
    <source>
        <dbReference type="SAM" id="SignalP"/>
    </source>
</evidence>
<organism evidence="2 3">
    <name type="scientific">Kaistia terrae</name>
    <dbReference type="NCBI Taxonomy" id="537017"/>
    <lineage>
        <taxon>Bacteria</taxon>
        <taxon>Pseudomonadati</taxon>
        <taxon>Pseudomonadota</taxon>
        <taxon>Alphaproteobacteria</taxon>
        <taxon>Hyphomicrobiales</taxon>
        <taxon>Kaistiaceae</taxon>
        <taxon>Kaistia</taxon>
    </lineage>
</organism>
<accession>A0ABW0PY17</accession>
<sequence>MHRRAFPKAGVAGAAASAVPLCASRALAETAADAAPADLWSLAGKTIAISIVGTDHFFDLKAYQAQIAEVERLGGKVISLDAGRNDQKLVSQARRIPPLRLARRRPCVDVGLDRRRFQPLRTG</sequence>
<dbReference type="EMBL" id="JBHSML010000010">
    <property type="protein sequence ID" value="MFC5517506.1"/>
    <property type="molecule type" value="Genomic_DNA"/>
</dbReference>
<name>A0ABW0PY17_9HYPH</name>
<gene>
    <name evidence="2" type="ORF">ACFPP9_17115</name>
</gene>
<dbReference type="Proteomes" id="UP001596150">
    <property type="component" value="Unassembled WGS sequence"/>
</dbReference>
<feature type="chain" id="PRO_5045220752" evidence="1">
    <location>
        <begin position="29"/>
        <end position="123"/>
    </location>
</feature>
<keyword evidence="3" id="KW-1185">Reference proteome</keyword>
<feature type="signal peptide" evidence="1">
    <location>
        <begin position="1"/>
        <end position="28"/>
    </location>
</feature>
<comment type="caution">
    <text evidence="2">The sequence shown here is derived from an EMBL/GenBank/DDBJ whole genome shotgun (WGS) entry which is preliminary data.</text>
</comment>
<evidence type="ECO:0000313" key="3">
    <source>
        <dbReference type="Proteomes" id="UP001596150"/>
    </source>
</evidence>
<dbReference type="RefSeq" id="WP_380224766.1">
    <property type="nucleotide sequence ID" value="NZ_JAPKNH010000019.1"/>
</dbReference>
<keyword evidence="1" id="KW-0732">Signal</keyword>
<evidence type="ECO:0000313" key="2">
    <source>
        <dbReference type="EMBL" id="MFC5517506.1"/>
    </source>
</evidence>
<protein>
    <submittedName>
        <fullName evidence="2">Uncharacterized protein</fullName>
    </submittedName>
</protein>
<proteinExistence type="predicted"/>
<reference evidence="3" key="1">
    <citation type="journal article" date="2019" name="Int. J. Syst. Evol. Microbiol.">
        <title>The Global Catalogue of Microorganisms (GCM) 10K type strain sequencing project: providing services to taxonomists for standard genome sequencing and annotation.</title>
        <authorList>
            <consortium name="The Broad Institute Genomics Platform"/>
            <consortium name="The Broad Institute Genome Sequencing Center for Infectious Disease"/>
            <person name="Wu L."/>
            <person name="Ma J."/>
        </authorList>
    </citation>
    <scope>NUCLEOTIDE SEQUENCE [LARGE SCALE GENOMIC DNA]</scope>
    <source>
        <strain evidence="3">KACC 12633</strain>
    </source>
</reference>